<keyword evidence="3" id="KW-1185">Reference proteome</keyword>
<dbReference type="Proteomes" id="UP000275267">
    <property type="component" value="Unassembled WGS sequence"/>
</dbReference>
<protein>
    <submittedName>
        <fullName evidence="2">Uncharacterized protein</fullName>
    </submittedName>
</protein>
<evidence type="ECO:0000256" key="1">
    <source>
        <dbReference type="SAM" id="MobiDB-lite"/>
    </source>
</evidence>
<dbReference type="AlphaFoldDB" id="A0A3L6QAA0"/>
<gene>
    <name evidence="2" type="ORF">C2845_PM15G16140</name>
</gene>
<evidence type="ECO:0000313" key="3">
    <source>
        <dbReference type="Proteomes" id="UP000275267"/>
    </source>
</evidence>
<reference evidence="3" key="1">
    <citation type="journal article" date="2019" name="Nat. Commun.">
        <title>The genome of broomcorn millet.</title>
        <authorList>
            <person name="Zou C."/>
            <person name="Miki D."/>
            <person name="Li D."/>
            <person name="Tang Q."/>
            <person name="Xiao L."/>
            <person name="Rajput S."/>
            <person name="Deng P."/>
            <person name="Jia W."/>
            <person name="Huang R."/>
            <person name="Zhang M."/>
            <person name="Sun Y."/>
            <person name="Hu J."/>
            <person name="Fu X."/>
            <person name="Schnable P.S."/>
            <person name="Li F."/>
            <person name="Zhang H."/>
            <person name="Feng B."/>
            <person name="Zhu X."/>
            <person name="Liu R."/>
            <person name="Schnable J.C."/>
            <person name="Zhu J.-K."/>
            <person name="Zhang H."/>
        </authorList>
    </citation>
    <scope>NUCLEOTIDE SEQUENCE [LARGE SCALE GENOMIC DNA]</scope>
</reference>
<feature type="compositionally biased region" description="Basic residues" evidence="1">
    <location>
        <begin position="1"/>
        <end position="10"/>
    </location>
</feature>
<name>A0A3L6QAA0_PANMI</name>
<dbReference type="EMBL" id="PQIB02000013">
    <property type="protein sequence ID" value="RLM75544.1"/>
    <property type="molecule type" value="Genomic_DNA"/>
</dbReference>
<comment type="caution">
    <text evidence="2">The sequence shown here is derived from an EMBL/GenBank/DDBJ whole genome shotgun (WGS) entry which is preliminary data.</text>
</comment>
<evidence type="ECO:0000313" key="2">
    <source>
        <dbReference type="EMBL" id="RLM75544.1"/>
    </source>
</evidence>
<proteinExistence type="predicted"/>
<accession>A0A3L6QAA0</accession>
<feature type="region of interest" description="Disordered" evidence="1">
    <location>
        <begin position="1"/>
        <end position="36"/>
    </location>
</feature>
<sequence length="77" mass="8220">MGGRGGRRRPASGNQGKRVRAPAPTKTMDPSGSSAYNCTRRASCGNGIVATPTHLCLRRHSTPTSWVQEPAEDSKIQ</sequence>
<organism evidence="2 3">
    <name type="scientific">Panicum miliaceum</name>
    <name type="common">Proso millet</name>
    <name type="synonym">Broomcorn millet</name>
    <dbReference type="NCBI Taxonomy" id="4540"/>
    <lineage>
        <taxon>Eukaryota</taxon>
        <taxon>Viridiplantae</taxon>
        <taxon>Streptophyta</taxon>
        <taxon>Embryophyta</taxon>
        <taxon>Tracheophyta</taxon>
        <taxon>Spermatophyta</taxon>
        <taxon>Magnoliopsida</taxon>
        <taxon>Liliopsida</taxon>
        <taxon>Poales</taxon>
        <taxon>Poaceae</taxon>
        <taxon>PACMAD clade</taxon>
        <taxon>Panicoideae</taxon>
        <taxon>Panicodae</taxon>
        <taxon>Paniceae</taxon>
        <taxon>Panicinae</taxon>
        <taxon>Panicum</taxon>
        <taxon>Panicum sect. Panicum</taxon>
    </lineage>
</organism>